<organism evidence="1 2">
    <name type="scientific">Haloarcula hispanica N601</name>
    <dbReference type="NCBI Taxonomy" id="1417673"/>
    <lineage>
        <taxon>Archaea</taxon>
        <taxon>Methanobacteriati</taxon>
        <taxon>Methanobacteriota</taxon>
        <taxon>Stenosarchaea group</taxon>
        <taxon>Halobacteria</taxon>
        <taxon>Halobacteriales</taxon>
        <taxon>Haloarculaceae</taxon>
        <taxon>Haloarcula</taxon>
    </lineage>
</organism>
<keyword evidence="2" id="KW-1185">Reference proteome</keyword>
<dbReference type="KEGG" id="hhn:HISP_17805"/>
<dbReference type="HOGENOM" id="CLU_188091_0_0_2"/>
<keyword evidence="1" id="KW-0614">Plasmid</keyword>
<gene>
    <name evidence="1" type="ORF">HISP_17805</name>
</gene>
<dbReference type="Proteomes" id="UP000018572">
    <property type="component" value="Plasmid pHH126"/>
</dbReference>
<evidence type="ECO:0000313" key="2">
    <source>
        <dbReference type="Proteomes" id="UP000018572"/>
    </source>
</evidence>
<protein>
    <submittedName>
        <fullName evidence="1">Uncharacterized protein</fullName>
    </submittedName>
</protein>
<geneLocation type="plasmid" evidence="1 2">
    <name>pHH126</name>
</geneLocation>
<sequence>MKCYILISNTDSCIYRLSVHRAQSGPDSLGFGTYTRNHPAYVKERVEAHQSLAAGVVGNVRRARHIAREYHGWDLPDESELRHQAMEGDA</sequence>
<dbReference type="EMBL" id="CP006886">
    <property type="protein sequence ID" value="AHB67922.1"/>
    <property type="molecule type" value="Genomic_DNA"/>
</dbReference>
<name>V5TSG7_HALHI</name>
<evidence type="ECO:0000313" key="1">
    <source>
        <dbReference type="EMBL" id="AHB67922.1"/>
    </source>
</evidence>
<reference evidence="1 2" key="1">
    <citation type="journal article" date="2014" name="Genome Announc.">
        <title>Complete Genome Sequence of the Extremely Halophilic Archaeon Haloarcula hispanica Strain N601.</title>
        <authorList>
            <person name="Ding J.Y."/>
            <person name="Chiang P.W."/>
            <person name="Hong M.J."/>
            <person name="Dyall-Smith M."/>
            <person name="Tang S.L."/>
        </authorList>
    </citation>
    <scope>NUCLEOTIDE SEQUENCE [LARGE SCALE GENOMIC DNA]</scope>
    <source>
        <strain evidence="1 2">N601</strain>
    </source>
</reference>
<proteinExistence type="predicted"/>
<dbReference type="AlphaFoldDB" id="V5TSG7"/>
<accession>V5TSG7</accession>